<dbReference type="Proteomes" id="UP000215405">
    <property type="component" value="Unassembled WGS sequence"/>
</dbReference>
<sequence>MTSPVQKIGEDSLAIRAAWLHYAGGLTQAEVAKKLRVPGVKAHRLISRANQAGAVKVIIDGDVAECVSLENRLTELFGLSYCEVTPDLYEDALPLRALGIAGAGYLRRELERGDSDLIGFGHGRTLAAVVDQLPRMNAAKTKFVSLLGGLNRNYAANPHDVMHRLANKTGAEAYFMPVPFFANSPGDREVLLAQRGVRDVLDMAAKSSLKLVGIGALETDAYAVSSGMIEPSEIEDIKTRGGVGELLGHFFDETGAKVETPLTDRTMSVGLSSLDDTQIIAVAGGEEKRRAIRSALGSGYLSGLITDERTATALVKQKLS</sequence>
<dbReference type="PANTHER" id="PTHR34294:SF1">
    <property type="entry name" value="TRANSCRIPTIONAL REGULATOR LSRR"/>
    <property type="match status" value="1"/>
</dbReference>
<accession>A0A231V487</accession>
<dbReference type="Pfam" id="PF04198">
    <property type="entry name" value="Sugar-bind"/>
    <property type="match status" value="1"/>
</dbReference>
<dbReference type="OrthoDB" id="7065657at2"/>
<dbReference type="GO" id="GO:0030246">
    <property type="term" value="F:carbohydrate binding"/>
    <property type="evidence" value="ECO:0007669"/>
    <property type="project" value="InterPro"/>
</dbReference>
<evidence type="ECO:0000256" key="4">
    <source>
        <dbReference type="ARBA" id="ARBA00023163"/>
    </source>
</evidence>
<evidence type="ECO:0000256" key="3">
    <source>
        <dbReference type="ARBA" id="ARBA00023125"/>
    </source>
</evidence>
<keyword evidence="7" id="KW-1185">Reference proteome</keyword>
<feature type="domain" description="Sugar-binding" evidence="5">
    <location>
        <begin position="63"/>
        <end position="315"/>
    </location>
</feature>
<gene>
    <name evidence="6" type="ORF">B7H23_07780</name>
</gene>
<dbReference type="SUPFAM" id="SSF100950">
    <property type="entry name" value="NagB/RpiA/CoA transferase-like"/>
    <property type="match status" value="1"/>
</dbReference>
<protein>
    <submittedName>
        <fullName evidence="6">DNA-binding transcriptional regulator</fullName>
    </submittedName>
</protein>
<dbReference type="PANTHER" id="PTHR34294">
    <property type="entry name" value="TRANSCRIPTIONAL REGULATOR-RELATED"/>
    <property type="match status" value="1"/>
</dbReference>
<name>A0A231V487_9HYPH</name>
<comment type="similarity">
    <text evidence="1">Belongs to the SorC transcriptional regulatory family.</text>
</comment>
<dbReference type="Gene3D" id="1.10.10.10">
    <property type="entry name" value="Winged helix-like DNA-binding domain superfamily/Winged helix DNA-binding domain"/>
    <property type="match status" value="1"/>
</dbReference>
<dbReference type="RefSeq" id="WP_094076952.1">
    <property type="nucleotide sequence ID" value="NZ_NBYO01000001.1"/>
</dbReference>
<organism evidence="6 7">
    <name type="scientific">Notoacmeibacter marinus</name>
    <dbReference type="NCBI Taxonomy" id="1876515"/>
    <lineage>
        <taxon>Bacteria</taxon>
        <taxon>Pseudomonadati</taxon>
        <taxon>Pseudomonadota</taxon>
        <taxon>Alphaproteobacteria</taxon>
        <taxon>Hyphomicrobiales</taxon>
        <taxon>Notoacmeibacteraceae</taxon>
        <taxon>Notoacmeibacter</taxon>
    </lineage>
</organism>
<dbReference type="EMBL" id="NBYO01000001">
    <property type="protein sequence ID" value="OXT02988.1"/>
    <property type="molecule type" value="Genomic_DNA"/>
</dbReference>
<evidence type="ECO:0000256" key="1">
    <source>
        <dbReference type="ARBA" id="ARBA00010466"/>
    </source>
</evidence>
<dbReference type="AlphaFoldDB" id="A0A231V487"/>
<evidence type="ECO:0000259" key="5">
    <source>
        <dbReference type="Pfam" id="PF04198"/>
    </source>
</evidence>
<keyword evidence="3 6" id="KW-0238">DNA-binding</keyword>
<dbReference type="InterPro" id="IPR007324">
    <property type="entry name" value="Sugar-bd_dom_put"/>
</dbReference>
<dbReference type="InterPro" id="IPR036388">
    <property type="entry name" value="WH-like_DNA-bd_sf"/>
</dbReference>
<reference evidence="7" key="1">
    <citation type="journal article" date="2017" name="Int. J. Syst. Evol. Microbiol.">
        <title>Notoacmeibacter marinus gen. nov., sp. nov., isolated from the gut of a limpet and proposal of Notoacmeibacteraceae fam. nov. in the order Rhizobiales of the class Alphaproteobacteria.</title>
        <authorList>
            <person name="Huang Z."/>
            <person name="Guo F."/>
            <person name="Lai Q."/>
        </authorList>
    </citation>
    <scope>NUCLEOTIDE SEQUENCE [LARGE SCALE GENOMIC DNA]</scope>
    <source>
        <strain evidence="7">XMTR2A4</strain>
    </source>
</reference>
<dbReference type="InterPro" id="IPR051054">
    <property type="entry name" value="SorC_transcr_regulators"/>
</dbReference>
<keyword evidence="2" id="KW-0805">Transcription regulation</keyword>
<evidence type="ECO:0000313" key="6">
    <source>
        <dbReference type="EMBL" id="OXT02988.1"/>
    </source>
</evidence>
<dbReference type="InterPro" id="IPR037171">
    <property type="entry name" value="NagB/RpiA_transferase-like"/>
</dbReference>
<keyword evidence="4" id="KW-0804">Transcription</keyword>
<evidence type="ECO:0000256" key="2">
    <source>
        <dbReference type="ARBA" id="ARBA00023015"/>
    </source>
</evidence>
<proteinExistence type="inferred from homology"/>
<dbReference type="Gene3D" id="3.40.50.1360">
    <property type="match status" value="1"/>
</dbReference>
<dbReference type="GO" id="GO:0003677">
    <property type="term" value="F:DNA binding"/>
    <property type="evidence" value="ECO:0007669"/>
    <property type="project" value="UniProtKB-KW"/>
</dbReference>
<comment type="caution">
    <text evidence="6">The sequence shown here is derived from an EMBL/GenBank/DDBJ whole genome shotgun (WGS) entry which is preliminary data.</text>
</comment>
<evidence type="ECO:0000313" key="7">
    <source>
        <dbReference type="Proteomes" id="UP000215405"/>
    </source>
</evidence>